<feature type="domain" description="Methyltransferase" evidence="1">
    <location>
        <begin position="141"/>
        <end position="358"/>
    </location>
</feature>
<organism evidence="2 3">
    <name type="scientific">Clytia hemisphaerica</name>
    <dbReference type="NCBI Taxonomy" id="252671"/>
    <lineage>
        <taxon>Eukaryota</taxon>
        <taxon>Metazoa</taxon>
        <taxon>Cnidaria</taxon>
        <taxon>Hydrozoa</taxon>
        <taxon>Hydroidolina</taxon>
        <taxon>Leptothecata</taxon>
        <taxon>Obeliida</taxon>
        <taxon>Clytiidae</taxon>
        <taxon>Clytia</taxon>
    </lineage>
</organism>
<sequence length="604" mass="69452">MADLEGLNSRVSSFRLQENVLVYNQMKVCLTQAFMFLNEYQWIANSYVAEFFTQDLWSRLPEAWRKCFEEATLDDIANNILLSSAHKSYKSVWPLSLLSFIATCHGLSLNRQQKEEFKNPTKLPKEIADVFKKHIKPKKRHELAILPDLVNHVCERTKVKNVVDVGSGLGHMARVLAYKYGCNVTAVERTEEQLPIARQYDLQIEKELRRFREKGSFLDKEGKVRHVAKEIHLNMTSGEFSFLIGQENNEMKDNSTYNNTTLKNRMLNGGGDTVKDEKDSLIDQKLKNNESHQQSHMIDLENKQTVSADLIGLENNSNQCTLIGLHTCGDLASTMLKVFKKTEHVKNIISVSCCYFRMTLKSEIKKEVNEDNPLHTKTENSDILVKDRLCFDSFSLKTLHSNYKYLENEIHPNGDNHMKVFNGNTTVEQSSEFYGFPMSDFIRKIPVQPLKYKSFETACHFLGDYADKLLGNSPNIKLHCYRAIMEVFIRHVDPSLVLAAIRCKKIKNASAMSFEEYAAKVFERLKLPFHESQLEEINYKEMLKQTKNVTVIHSLALLLGPLIESIALMDKYMFLVESGFETELIPIFDPKISPRNFAVIATRN</sequence>
<dbReference type="Proteomes" id="UP000594262">
    <property type="component" value="Unplaced"/>
</dbReference>
<dbReference type="AlphaFoldDB" id="A0A7M5UR94"/>
<dbReference type="SUPFAM" id="SSF53335">
    <property type="entry name" value="S-adenosyl-L-methionine-dependent methyltransferases"/>
    <property type="match status" value="1"/>
</dbReference>
<dbReference type="CDD" id="cd02440">
    <property type="entry name" value="AdoMet_MTases"/>
    <property type="match status" value="1"/>
</dbReference>
<dbReference type="EnsemblMetazoa" id="CLYHEMT002884.3">
    <property type="protein sequence ID" value="CLYHEMP002884.3"/>
    <property type="gene ID" value="CLYHEMG002884"/>
</dbReference>
<dbReference type="EnsemblMetazoa" id="CLYHEMT002884.2">
    <property type="protein sequence ID" value="CLYHEMP002884.2"/>
    <property type="gene ID" value="CLYHEMG002884"/>
</dbReference>
<evidence type="ECO:0000313" key="3">
    <source>
        <dbReference type="Proteomes" id="UP000594262"/>
    </source>
</evidence>
<dbReference type="InterPro" id="IPR025714">
    <property type="entry name" value="Methyltranfer_dom"/>
</dbReference>
<protein>
    <recommendedName>
        <fullName evidence="1">Methyltransferase domain-containing protein</fullName>
    </recommendedName>
</protein>
<dbReference type="Gene3D" id="3.40.50.150">
    <property type="entry name" value="Vaccinia Virus protein VP39"/>
    <property type="match status" value="1"/>
</dbReference>
<evidence type="ECO:0000259" key="1">
    <source>
        <dbReference type="Pfam" id="PF13679"/>
    </source>
</evidence>
<name>A0A7M5UR94_9CNID</name>
<proteinExistence type="predicted"/>
<accession>A0A7M5UR94</accession>
<dbReference type="GeneID" id="136817907"/>
<dbReference type="InterPro" id="IPR052220">
    <property type="entry name" value="METTL25"/>
</dbReference>
<dbReference type="OrthoDB" id="5875367at2759"/>
<keyword evidence="3" id="KW-1185">Reference proteome</keyword>
<dbReference type="PANTHER" id="PTHR12496">
    <property type="entry name" value="CGI-41 METHYLTRANSFERASE"/>
    <property type="match status" value="1"/>
</dbReference>
<evidence type="ECO:0000313" key="2">
    <source>
        <dbReference type="EnsemblMetazoa" id="CLYHEMP002884.2"/>
    </source>
</evidence>
<reference evidence="2" key="1">
    <citation type="submission" date="2021-01" db="UniProtKB">
        <authorList>
            <consortium name="EnsemblMetazoa"/>
        </authorList>
    </citation>
    <scope>IDENTIFICATION</scope>
</reference>
<dbReference type="InterPro" id="IPR029063">
    <property type="entry name" value="SAM-dependent_MTases_sf"/>
</dbReference>
<dbReference type="PANTHER" id="PTHR12496:SF2">
    <property type="entry name" value="METHYLTRANSFERASE-LIKE PROTEIN 25B"/>
    <property type="match status" value="1"/>
</dbReference>
<dbReference type="Pfam" id="PF13679">
    <property type="entry name" value="Methyltransf_32"/>
    <property type="match status" value="1"/>
</dbReference>
<dbReference type="RefSeq" id="XP_066930345.1">
    <property type="nucleotide sequence ID" value="XM_067074244.1"/>
</dbReference>